<dbReference type="EMBL" id="ADXJ01001103">
    <property type="protein sequence ID" value="EFR98780.1"/>
    <property type="molecule type" value="Genomic_DNA"/>
</dbReference>
<dbReference type="Proteomes" id="UP000004302">
    <property type="component" value="Chromosome"/>
</dbReference>
<evidence type="ECO:0000313" key="2">
    <source>
        <dbReference type="Proteomes" id="UP000004302"/>
    </source>
</evidence>
<comment type="caution">
    <text evidence="1">The sequence shown here is derived from an EMBL/GenBank/DDBJ whole genome shotgun (WGS) entry which is preliminary data.</text>
</comment>
<dbReference type="AlphaFoldDB" id="E3ZUB8"/>
<dbReference type="HOGENOM" id="CLU_216593_0_0_9"/>
<protein>
    <submittedName>
        <fullName evidence="1">Uncharacterized protein</fullName>
    </submittedName>
</protein>
<evidence type="ECO:0000313" key="1">
    <source>
        <dbReference type="EMBL" id="EFR98780.1"/>
    </source>
</evidence>
<reference evidence="1 2" key="1">
    <citation type="journal article" date="2010" name="Microbiol. Resour. Announc.">
        <title>Comparative genomics of the bacterial genus Listeria: Genome evolution is characterized by limited gene acquisition and limited gene loss.</title>
        <authorList>
            <person name="den Bakker H.C."/>
            <person name="Cummings C.A."/>
            <person name="Ferreira V."/>
            <person name="Vatta P."/>
            <person name="Orsi R.H."/>
            <person name="Degoricija L."/>
            <person name="Barker M."/>
            <person name="Petrauskene O."/>
            <person name="Furtado M.R."/>
            <person name="Wiedmann M."/>
        </authorList>
    </citation>
    <scope>NUCLEOTIDE SEQUENCE [LARGE SCALE GENOMIC DNA]</scope>
    <source>
        <strain evidence="1 2">FSL N1-067</strain>
    </source>
</reference>
<sequence>MILQLIIAFYIGKRFVPFVNVSLVINHKFVFKKT</sequence>
<proteinExistence type="predicted"/>
<organism evidence="1 2">
    <name type="scientific">Listeria seeligeri FSL N1-067</name>
    <dbReference type="NCBI Taxonomy" id="702453"/>
    <lineage>
        <taxon>Bacteria</taxon>
        <taxon>Bacillati</taxon>
        <taxon>Bacillota</taxon>
        <taxon>Bacilli</taxon>
        <taxon>Bacillales</taxon>
        <taxon>Listeriaceae</taxon>
        <taxon>Listeria</taxon>
    </lineage>
</organism>
<name>E3ZUB8_LISSE</name>
<accession>E3ZUB8</accession>
<gene>
    <name evidence="1" type="ORF">NT03LS_3204</name>
</gene>
<feature type="non-terminal residue" evidence="1">
    <location>
        <position position="34"/>
    </location>
</feature>